<accession>A0ABT8VIK2</accession>
<comment type="caution">
    <text evidence="2">The sequence shown here is derived from an EMBL/GenBank/DDBJ whole genome shotgun (WGS) entry which is preliminary data.</text>
</comment>
<organism evidence="2 3">
    <name type="scientific">Paenibacillus ehimensis</name>
    <dbReference type="NCBI Taxonomy" id="79264"/>
    <lineage>
        <taxon>Bacteria</taxon>
        <taxon>Bacillati</taxon>
        <taxon>Bacillota</taxon>
        <taxon>Bacilli</taxon>
        <taxon>Bacillales</taxon>
        <taxon>Paenibacillaceae</taxon>
        <taxon>Paenibacillus</taxon>
    </lineage>
</organism>
<protein>
    <submittedName>
        <fullName evidence="2">Uncharacterized protein</fullName>
    </submittedName>
</protein>
<dbReference type="Proteomes" id="UP001168883">
    <property type="component" value="Unassembled WGS sequence"/>
</dbReference>
<evidence type="ECO:0000313" key="2">
    <source>
        <dbReference type="EMBL" id="MDO3680816.1"/>
    </source>
</evidence>
<keyword evidence="3" id="KW-1185">Reference proteome</keyword>
<proteinExistence type="predicted"/>
<reference evidence="2" key="1">
    <citation type="submission" date="2023-07" db="EMBL/GenBank/DDBJ databases">
        <authorList>
            <person name="Aktuganov G."/>
            <person name="Boyko T."/>
            <person name="Delegan Y."/>
            <person name="Galimzianova N."/>
            <person name="Gilvanova E."/>
            <person name="Korobov V."/>
            <person name="Kuzmina L."/>
            <person name="Melentiev A."/>
            <person name="Milman P."/>
            <person name="Ryabova A."/>
            <person name="Stupak E."/>
            <person name="Yasakov T."/>
            <person name="Zharikova N."/>
            <person name="Zhurenko E."/>
        </authorList>
    </citation>
    <scope>NUCLEOTIDE SEQUENCE</scope>
    <source>
        <strain evidence="2">IB-739</strain>
    </source>
</reference>
<sequence>MRKSKIFALLLGLFLTVFAVFPFSVSASDVNVAAQPAPPKNSTFAIMDPTPGSVANLRIFASSDASGSSIPSIDGHAWIVLTNYQSSAATFGRLSGIGQYKSVSVGTWGNKSEHTGLWYNLEAKYVSSYNAYPGRVSLSMDLDAGQLATVNSLIINNDAWSTFNNCSDFASKVWNAVSSTKLSNGSFHTPTALRDSIKAQSWYVSASPFSYDYVVYYAQGTGTPVRSIYE</sequence>
<feature type="chain" id="PRO_5045290422" evidence="1">
    <location>
        <begin position="28"/>
        <end position="230"/>
    </location>
</feature>
<name>A0ABT8VIK2_9BACL</name>
<dbReference type="EMBL" id="JAUMKJ010000047">
    <property type="protein sequence ID" value="MDO3680816.1"/>
    <property type="molecule type" value="Genomic_DNA"/>
</dbReference>
<evidence type="ECO:0000256" key="1">
    <source>
        <dbReference type="SAM" id="SignalP"/>
    </source>
</evidence>
<dbReference type="RefSeq" id="WP_302880945.1">
    <property type="nucleotide sequence ID" value="NZ_JARLKN010000118.1"/>
</dbReference>
<evidence type="ECO:0000313" key="3">
    <source>
        <dbReference type="Proteomes" id="UP001168883"/>
    </source>
</evidence>
<gene>
    <name evidence="2" type="ORF">Q3C12_27790</name>
</gene>
<keyword evidence="1" id="KW-0732">Signal</keyword>
<feature type="signal peptide" evidence="1">
    <location>
        <begin position="1"/>
        <end position="27"/>
    </location>
</feature>